<accession>A0A0J9HHR8</accession>
<dbReference type="EMBL" id="GG749499">
    <property type="protein sequence ID" value="KMW68684.1"/>
    <property type="molecule type" value="Genomic_DNA"/>
</dbReference>
<name>A0A0J9HHR8_AJEDA</name>
<protein>
    <submittedName>
        <fullName evidence="1">Uncharacterized protein</fullName>
    </submittedName>
</protein>
<organism evidence="1">
    <name type="scientific">Ajellomyces dermatitidis (strain ATCC 18188 / CBS 674.68)</name>
    <name type="common">Blastomyces dermatitidis</name>
    <dbReference type="NCBI Taxonomy" id="653446"/>
    <lineage>
        <taxon>Eukaryota</taxon>
        <taxon>Fungi</taxon>
        <taxon>Dikarya</taxon>
        <taxon>Ascomycota</taxon>
        <taxon>Pezizomycotina</taxon>
        <taxon>Eurotiomycetes</taxon>
        <taxon>Eurotiomycetidae</taxon>
        <taxon>Onygenales</taxon>
        <taxon>Ajellomycetaceae</taxon>
        <taxon>Blastomyces</taxon>
    </lineage>
</organism>
<proteinExistence type="predicted"/>
<sequence>MEDEEAVTYAMTGLYYTEAKDWLDHLGNDHERSRWPVLKAYLENKCRQKCTDSKGAGHQGARSCGRALGAGHLRV</sequence>
<dbReference type="AlphaFoldDB" id="A0A0J9HHR8"/>
<gene>
    <name evidence="1" type="ORF">BDDG_12973</name>
</gene>
<reference evidence="1" key="1">
    <citation type="submission" date="2010-03" db="EMBL/GenBank/DDBJ databases">
        <title>Annotation of Blastomyces dermatitidis strain ATCC 18188.</title>
        <authorList>
            <consortium name="The Broad Institute Genome Sequencing Platform"/>
            <consortium name="Broad Institute Genome Sequencing Center for Infectious Disease."/>
            <person name="Cuomo C."/>
            <person name="Klein B."/>
            <person name="Sullivan T."/>
            <person name="Heitman J."/>
            <person name="Young S."/>
            <person name="Zeng Q."/>
            <person name="Gargeya S."/>
            <person name="Alvarado L."/>
            <person name="Berlin A.M."/>
            <person name="Chapman S.B."/>
            <person name="Chen Z."/>
            <person name="Freedman E."/>
            <person name="Gellesch M."/>
            <person name="Goldberg J."/>
            <person name="Griggs A."/>
            <person name="Gujja S."/>
            <person name="Heilman E."/>
            <person name="Heiman D."/>
            <person name="Howarth C."/>
            <person name="Mehta T."/>
            <person name="Neiman D."/>
            <person name="Pearson M."/>
            <person name="Roberts A."/>
            <person name="Saif S."/>
            <person name="Shea T."/>
            <person name="Shenoy N."/>
            <person name="Sisk P."/>
            <person name="Stolte C."/>
            <person name="Sykes S."/>
            <person name="White J."/>
            <person name="Yandava C."/>
            <person name="Haas B."/>
            <person name="Nusbaum C."/>
            <person name="Birren B."/>
        </authorList>
    </citation>
    <scope>NUCLEOTIDE SEQUENCE</scope>
    <source>
        <strain evidence="1">ATCC 18188</strain>
    </source>
</reference>
<evidence type="ECO:0000313" key="1">
    <source>
        <dbReference type="EMBL" id="KMW68684.1"/>
    </source>
</evidence>
<dbReference type="Proteomes" id="UP000007802">
    <property type="component" value="Unassembled WGS sequence"/>
</dbReference>